<dbReference type="NCBIfam" id="NF033748">
    <property type="entry name" value="class_F_sortase"/>
    <property type="match status" value="1"/>
</dbReference>
<dbReference type="Proteomes" id="UP000070134">
    <property type="component" value="Chromosome"/>
</dbReference>
<dbReference type="RefSeq" id="WP_084249236.1">
    <property type="nucleotide sequence ID" value="NZ_BJMO01000061.1"/>
</dbReference>
<proteinExistence type="predicted"/>
<protein>
    <recommendedName>
        <fullName evidence="5">Class F sortase</fullName>
    </recommendedName>
</protein>
<dbReference type="InterPro" id="IPR023365">
    <property type="entry name" value="Sortase_dom-sf"/>
</dbReference>
<dbReference type="Pfam" id="PF04203">
    <property type="entry name" value="Sortase"/>
    <property type="match status" value="1"/>
</dbReference>
<reference evidence="3 4" key="1">
    <citation type="submission" date="2016-02" db="EMBL/GenBank/DDBJ databases">
        <title>Complete genome of Sinomonas atrocyanea KCTC 3377.</title>
        <authorList>
            <person name="Kim K.M."/>
        </authorList>
    </citation>
    <scope>NUCLEOTIDE SEQUENCE [LARGE SCALE GENOMIC DNA]</scope>
    <source>
        <strain evidence="3 4">KCTC 3377</strain>
    </source>
</reference>
<feature type="compositionally biased region" description="Low complexity" evidence="2">
    <location>
        <begin position="63"/>
        <end position="72"/>
    </location>
</feature>
<dbReference type="STRING" id="37927.SA2016_0441"/>
<sequence length="245" mass="24264">MREGAANGGRGRRLASAGATLLLAGGLAGIGLGLAHGNAPVGQTGAPTGVPATAPASPPAPSPAGGESTPSADAGRSAQAVPPPAHSGPVLPASAPTRLQAPSIGVDTPLIQLGKQPDGEVAVPPGAPGSPAGWYTGSVAPGASGSAVILGHVNAIGTPIGVFYRLHELAPGAQVTVVRADHTAAVFVVDRTDVYHKSQFPTVEVYRNADRAELRLITCGGYDPASGQYLDNTVVYAHLVSSHPA</sequence>
<gene>
    <name evidence="3" type="ORF">SA2016_0441</name>
</gene>
<evidence type="ECO:0000256" key="2">
    <source>
        <dbReference type="SAM" id="MobiDB-lite"/>
    </source>
</evidence>
<keyword evidence="1" id="KW-0378">Hydrolase</keyword>
<dbReference type="OrthoDB" id="525039at2"/>
<dbReference type="CDD" id="cd05829">
    <property type="entry name" value="Sortase_F"/>
    <property type="match status" value="1"/>
</dbReference>
<evidence type="ECO:0000313" key="4">
    <source>
        <dbReference type="Proteomes" id="UP000070134"/>
    </source>
</evidence>
<accession>A0A126ZW04</accession>
<organism evidence="3 4">
    <name type="scientific">Sinomonas atrocyanea</name>
    <dbReference type="NCBI Taxonomy" id="37927"/>
    <lineage>
        <taxon>Bacteria</taxon>
        <taxon>Bacillati</taxon>
        <taxon>Actinomycetota</taxon>
        <taxon>Actinomycetes</taxon>
        <taxon>Micrococcales</taxon>
        <taxon>Micrococcaceae</taxon>
        <taxon>Sinomonas</taxon>
    </lineage>
</organism>
<dbReference type="InterPro" id="IPR005754">
    <property type="entry name" value="Sortase"/>
</dbReference>
<dbReference type="InterPro" id="IPR042001">
    <property type="entry name" value="Sortase_F"/>
</dbReference>
<dbReference type="Gene3D" id="2.40.260.10">
    <property type="entry name" value="Sortase"/>
    <property type="match status" value="1"/>
</dbReference>
<name>A0A126ZW04_9MICC</name>
<dbReference type="EMBL" id="CP014518">
    <property type="protein sequence ID" value="AMM31137.1"/>
    <property type="molecule type" value="Genomic_DNA"/>
</dbReference>
<dbReference type="PATRIC" id="fig|37927.3.peg.454"/>
<feature type="compositionally biased region" description="Low complexity" evidence="2">
    <location>
        <begin position="43"/>
        <end position="55"/>
    </location>
</feature>
<keyword evidence="4" id="KW-1185">Reference proteome</keyword>
<dbReference type="GO" id="GO:0016787">
    <property type="term" value="F:hydrolase activity"/>
    <property type="evidence" value="ECO:0007669"/>
    <property type="project" value="UniProtKB-KW"/>
</dbReference>
<dbReference type="AlphaFoldDB" id="A0A126ZW04"/>
<dbReference type="SUPFAM" id="SSF63817">
    <property type="entry name" value="Sortase"/>
    <property type="match status" value="1"/>
</dbReference>
<evidence type="ECO:0000313" key="3">
    <source>
        <dbReference type="EMBL" id="AMM31137.1"/>
    </source>
</evidence>
<evidence type="ECO:0000256" key="1">
    <source>
        <dbReference type="ARBA" id="ARBA00022801"/>
    </source>
</evidence>
<feature type="region of interest" description="Disordered" evidence="2">
    <location>
        <begin position="43"/>
        <end position="96"/>
    </location>
</feature>
<dbReference type="KEGG" id="satk:SA2016_0441"/>
<evidence type="ECO:0008006" key="5">
    <source>
        <dbReference type="Google" id="ProtNLM"/>
    </source>
</evidence>